<dbReference type="Gene3D" id="3.40.50.1000">
    <property type="entry name" value="HAD superfamily/HAD-like"/>
    <property type="match status" value="1"/>
</dbReference>
<name>A0A0R2MS47_9LACO</name>
<proteinExistence type="predicted"/>
<accession>A0A0R2MS47</accession>
<dbReference type="CDD" id="cd07516">
    <property type="entry name" value="HAD_Pase"/>
    <property type="match status" value="1"/>
</dbReference>
<reference evidence="1 2" key="1">
    <citation type="journal article" date="2015" name="Genome Announc.">
        <title>Expanding the biotechnology potential of lactobacilli through comparative genomics of 213 strains and associated genera.</title>
        <authorList>
            <person name="Sun Z."/>
            <person name="Harris H.M."/>
            <person name="McCann A."/>
            <person name="Guo C."/>
            <person name="Argimon S."/>
            <person name="Zhang W."/>
            <person name="Yang X."/>
            <person name="Jeffery I.B."/>
            <person name="Cooney J.C."/>
            <person name="Kagawa T.F."/>
            <person name="Liu W."/>
            <person name="Song Y."/>
            <person name="Salvetti E."/>
            <person name="Wrobel A."/>
            <person name="Rasinkangas P."/>
            <person name="Parkhill J."/>
            <person name="Rea M.C."/>
            <person name="O'Sullivan O."/>
            <person name="Ritari J."/>
            <person name="Douillard F.P."/>
            <person name="Paul Ross R."/>
            <person name="Yang R."/>
            <person name="Briner A.E."/>
            <person name="Felis G.E."/>
            <person name="de Vos W.M."/>
            <person name="Barrangou R."/>
            <person name="Klaenhammer T.R."/>
            <person name="Caufield P.W."/>
            <person name="Cui Y."/>
            <person name="Zhang H."/>
            <person name="O'Toole P.W."/>
        </authorList>
    </citation>
    <scope>NUCLEOTIDE SEQUENCE [LARGE SCALE GENOMIC DNA]</scope>
    <source>
        <strain evidence="1 2">DSM 24301</strain>
    </source>
</reference>
<dbReference type="InterPro" id="IPR036412">
    <property type="entry name" value="HAD-like_sf"/>
</dbReference>
<protein>
    <submittedName>
        <fullName evidence="1">Hydrolase, had superfamily, cof family</fullName>
    </submittedName>
</protein>
<dbReference type="InterPro" id="IPR023214">
    <property type="entry name" value="HAD_sf"/>
</dbReference>
<dbReference type="GO" id="GO:0016791">
    <property type="term" value="F:phosphatase activity"/>
    <property type="evidence" value="ECO:0007669"/>
    <property type="project" value="TreeGrafter"/>
</dbReference>
<dbReference type="RefSeq" id="WP_054776569.1">
    <property type="nucleotide sequence ID" value="NZ_BBBX01000002.1"/>
</dbReference>
<sequence>MIKLIAIDIDDTLLSSKHDLLPTTIDAIQAALAQRIKIVLCTGRPLAGVTPFLKTLGIQGDDQFAITYNGAVIESVAGHIIAKRLIDNAAYRAMTSFGRTHQIPFNIVAPDSAIYTADHDVNAFIVMQAAENSAGLFIRQPDELASDFAIAKGSFVGDATMLDQVAPMVTAAFSPQLAVIRTAPNFLEVVHPEVNKGAALQQLAEHLQLTPQEIMAVGDERNDIPMFDFAGTAIAMGNGNAIAKQHADAVTDTNDNDGLAKAIRQYALRA</sequence>
<dbReference type="AlphaFoldDB" id="A0A0R2MS47"/>
<comment type="caution">
    <text evidence="1">The sequence shown here is derived from an EMBL/GenBank/DDBJ whole genome shotgun (WGS) entry which is preliminary data.</text>
</comment>
<evidence type="ECO:0000313" key="2">
    <source>
        <dbReference type="Proteomes" id="UP000050969"/>
    </source>
</evidence>
<keyword evidence="2" id="KW-1185">Reference proteome</keyword>
<dbReference type="OrthoDB" id="9790031at2"/>
<dbReference type="InterPro" id="IPR000150">
    <property type="entry name" value="Cof"/>
</dbReference>
<organism evidence="1 2">
    <name type="scientific">Lacticaseibacillus saniviri JCM 17471 = DSM 24301</name>
    <dbReference type="NCBI Taxonomy" id="1293598"/>
    <lineage>
        <taxon>Bacteria</taxon>
        <taxon>Bacillati</taxon>
        <taxon>Bacillota</taxon>
        <taxon>Bacilli</taxon>
        <taxon>Lactobacillales</taxon>
        <taxon>Lactobacillaceae</taxon>
        <taxon>Lacticaseibacillus</taxon>
    </lineage>
</organism>
<dbReference type="NCBIfam" id="TIGR01484">
    <property type="entry name" value="HAD-SF-IIB"/>
    <property type="match status" value="1"/>
</dbReference>
<dbReference type="GO" id="GO:0000287">
    <property type="term" value="F:magnesium ion binding"/>
    <property type="evidence" value="ECO:0007669"/>
    <property type="project" value="TreeGrafter"/>
</dbReference>
<dbReference type="Proteomes" id="UP000050969">
    <property type="component" value="Unassembled WGS sequence"/>
</dbReference>
<dbReference type="PANTHER" id="PTHR10000">
    <property type="entry name" value="PHOSPHOSERINE PHOSPHATASE"/>
    <property type="match status" value="1"/>
</dbReference>
<dbReference type="Pfam" id="PF08282">
    <property type="entry name" value="Hydrolase_3"/>
    <property type="match status" value="1"/>
</dbReference>
<dbReference type="SUPFAM" id="SSF56784">
    <property type="entry name" value="HAD-like"/>
    <property type="match status" value="1"/>
</dbReference>
<gene>
    <name evidence="1" type="ORF">IV56_GL002382</name>
</gene>
<dbReference type="NCBIfam" id="TIGR00099">
    <property type="entry name" value="Cof-subfamily"/>
    <property type="match status" value="1"/>
</dbReference>
<dbReference type="GO" id="GO:0005829">
    <property type="term" value="C:cytosol"/>
    <property type="evidence" value="ECO:0007669"/>
    <property type="project" value="TreeGrafter"/>
</dbReference>
<dbReference type="SFLD" id="SFLDG01140">
    <property type="entry name" value="C2.B:_Phosphomannomutase_and_P"/>
    <property type="match status" value="1"/>
</dbReference>
<dbReference type="SFLD" id="SFLDS00003">
    <property type="entry name" value="Haloacid_Dehalogenase"/>
    <property type="match status" value="1"/>
</dbReference>
<evidence type="ECO:0000313" key="1">
    <source>
        <dbReference type="EMBL" id="KRO15612.1"/>
    </source>
</evidence>
<dbReference type="InterPro" id="IPR006379">
    <property type="entry name" value="HAD-SF_hydro_IIB"/>
</dbReference>
<dbReference type="EMBL" id="JQCE01000064">
    <property type="protein sequence ID" value="KRO15612.1"/>
    <property type="molecule type" value="Genomic_DNA"/>
</dbReference>
<dbReference type="Gene3D" id="3.30.1240.10">
    <property type="match status" value="1"/>
</dbReference>
<dbReference type="PATRIC" id="fig|1293598.4.peg.2483"/>
<dbReference type="PANTHER" id="PTHR10000:SF8">
    <property type="entry name" value="HAD SUPERFAMILY HYDROLASE-LIKE, TYPE 3"/>
    <property type="match status" value="1"/>
</dbReference>
<dbReference type="STRING" id="1293598.IV56_GL002382"/>
<dbReference type="SFLD" id="SFLDG01144">
    <property type="entry name" value="C2.B.4:_PGP_Like"/>
    <property type="match status" value="1"/>
</dbReference>
<keyword evidence="1" id="KW-0378">Hydrolase</keyword>